<dbReference type="KEGG" id="msum:OH143_05830"/>
<evidence type="ECO:0000313" key="2">
    <source>
        <dbReference type="Proteomes" id="UP001156196"/>
    </source>
</evidence>
<dbReference type="PANTHER" id="PTHR36932:SF1">
    <property type="entry name" value="CAPSULAR POLYSACCHARIDE BIOSYNTHESIS PROTEIN"/>
    <property type="match status" value="1"/>
</dbReference>
<proteinExistence type="predicted"/>
<dbReference type="EMBL" id="CP109831">
    <property type="protein sequence ID" value="UYU19609.1"/>
    <property type="molecule type" value="Genomic_DNA"/>
</dbReference>
<dbReference type="SUPFAM" id="SSF56801">
    <property type="entry name" value="Acetyl-CoA synthetase-like"/>
    <property type="match status" value="2"/>
</dbReference>
<protein>
    <recommendedName>
        <fullName evidence="3">Phenylacetate-CoA ligase</fullName>
    </recommendedName>
</protein>
<dbReference type="Proteomes" id="UP001156196">
    <property type="component" value="Chromosome"/>
</dbReference>
<evidence type="ECO:0000313" key="1">
    <source>
        <dbReference type="EMBL" id="UYU19609.1"/>
    </source>
</evidence>
<reference evidence="1" key="1">
    <citation type="submission" date="2022-10" db="EMBL/GenBank/DDBJ databases">
        <title>Complete genome of Methanoculleus submarinus DSM 15122.</title>
        <authorList>
            <person name="Chen S.-C."/>
            <person name="Lai S.-J."/>
            <person name="You Y.-T."/>
        </authorList>
    </citation>
    <scope>NUCLEOTIDE SEQUENCE</scope>
    <source>
        <strain evidence="1">DSM 15122</strain>
    </source>
</reference>
<keyword evidence="2" id="KW-1185">Reference proteome</keyword>
<dbReference type="RefSeq" id="WP_267312994.1">
    <property type="nucleotide sequence ID" value="NZ_CP109831.1"/>
</dbReference>
<dbReference type="GeneID" id="76730392"/>
<dbReference type="PANTHER" id="PTHR36932">
    <property type="entry name" value="CAPSULAR POLYSACCHARIDE BIOSYNTHESIS PROTEIN"/>
    <property type="match status" value="1"/>
</dbReference>
<name>A0AAX3EE24_9EURY</name>
<dbReference type="InterPro" id="IPR053158">
    <property type="entry name" value="CapK_Type1_Caps_Biosynth"/>
</dbReference>
<dbReference type="AlphaFoldDB" id="A0AAX3EE24"/>
<evidence type="ECO:0008006" key="3">
    <source>
        <dbReference type="Google" id="ProtNLM"/>
    </source>
</evidence>
<gene>
    <name evidence="1" type="ORF">OH143_05830</name>
</gene>
<dbReference type="Gene3D" id="3.40.50.12780">
    <property type="entry name" value="N-terminal domain of ligase-like"/>
    <property type="match status" value="2"/>
</dbReference>
<organism evidence="1 2">
    <name type="scientific">Methanoculleus submarinus</name>
    <dbReference type="NCBI Taxonomy" id="204050"/>
    <lineage>
        <taxon>Archaea</taxon>
        <taxon>Methanobacteriati</taxon>
        <taxon>Methanobacteriota</taxon>
        <taxon>Stenosarchaea group</taxon>
        <taxon>Methanomicrobia</taxon>
        <taxon>Methanomicrobiales</taxon>
        <taxon>Methanomicrobiaceae</taxon>
        <taxon>Methanoculleus</taxon>
    </lineage>
</organism>
<accession>A0AAX3EE24</accession>
<dbReference type="InterPro" id="IPR042099">
    <property type="entry name" value="ANL_N_sf"/>
</dbReference>
<sequence>MIRLGERICGRESFTAKALGLLPAYNVYRKTYTLLRESQRWSREELAAYQAQALSRLLDHAYRNVPYYRRVFQERGLVPEDIRTPDDLVLLPFLTKEIVQANLPDLKARNYPESAFEYVTTGGSTGIPVGFYYEKGVSRAREWAFMKTQWDRVGYRFTDRCVVLRGYIVGSARDGVFWKKTLCGRWLLMSSHHMTEETLPAYIDRIKRFKPRFIQGYPSTAVILARHMREHGIEPFPTVKAVLCGSENLYPWQRDLLEEVFGCRVFSWYGNSEQTVLAGECEESTHYHIFPEYGIVELIGRDGRPVEGPGAMGEVVATNLTNFVCPLIRYRTMDLATAAGRGCSCGRNYPVLERVEGRVQDFIVTGKGELLSGIAMNIDTNAFDNVKQFQFYQMKVGEVILNIVRKPTFSKQDAEYLYREVSRSCGDDVLITIRYVDNIPLTARGKYRYFVQDLPIHFSEREGGVSSMCPQICSPDPGGMDTKAGLHRWVSRANPLTVKALSLVPSYRTYRQMYALLQRSQWWSQEELAAYQTQALSHLLDHAYRNVPYYRRVFQERGLVPEDIRTPDDLVLLPFLTKEIVQANLPDLKARNYPESAFEYVRTSGSTGTPMGFYYEKGASRAREWAFMKTQWDRVGYRFGDRCVILRGHIVDGASSGTYWRRALFGRWLIMSSHQMTEETLPDYIIWIRTFKPRFIHAYPSTAVILARHMREHGIEPFPTVKAVLCGSENLYPWQRDLLEEVFGCRVFSWYGNSEQTVLAGECEESTHYHIFPEYGIVELIGRDGRPVEGPGAMGEVVATNLTNFVCPLIRYRTMDVAVATEKQCSCGRQYPLLEKVEGRLQEFIVTRSGHLISVTPINYESEAFENIRRFQMYQEEVGELIMKVVKKPAYTEKDTRQLTDELRCQLGDGVNVHVRFVDEIPRTEGGKFRYLIQKIPISIGDL</sequence>